<name>A0AC61REP8_9BACT</name>
<evidence type="ECO:0000313" key="2">
    <source>
        <dbReference type="Proteomes" id="UP000306319"/>
    </source>
</evidence>
<proteinExistence type="predicted"/>
<reference evidence="1" key="1">
    <citation type="submission" date="2019-04" db="EMBL/GenBank/DDBJ databases">
        <title>Microbes associate with the intestines of laboratory mice.</title>
        <authorList>
            <person name="Navarre W."/>
            <person name="Wong E."/>
            <person name="Huang K."/>
            <person name="Tropini C."/>
            <person name="Ng K."/>
            <person name="Yu B."/>
        </authorList>
    </citation>
    <scope>NUCLEOTIDE SEQUENCE</scope>
    <source>
        <strain evidence="1">NM04_E33</strain>
    </source>
</reference>
<keyword evidence="2" id="KW-1185">Reference proteome</keyword>
<comment type="caution">
    <text evidence="1">The sequence shown here is derived from an EMBL/GenBank/DDBJ whole genome shotgun (WGS) entry which is preliminary data.</text>
</comment>
<dbReference type="Proteomes" id="UP000306319">
    <property type="component" value="Unassembled WGS sequence"/>
</dbReference>
<accession>A0AC61REP8</accession>
<gene>
    <name evidence="1" type="ORF">E5331_11785</name>
</gene>
<protein>
    <submittedName>
        <fullName evidence="1">Uncharacterized protein</fullName>
    </submittedName>
</protein>
<evidence type="ECO:0000313" key="1">
    <source>
        <dbReference type="EMBL" id="TGY78026.1"/>
    </source>
</evidence>
<dbReference type="EMBL" id="SRYB01000017">
    <property type="protein sequence ID" value="TGY78026.1"/>
    <property type="molecule type" value="Genomic_DNA"/>
</dbReference>
<organism evidence="1 2">
    <name type="scientific">Lepagella muris</name>
    <dbReference type="NCBI Taxonomy" id="3032870"/>
    <lineage>
        <taxon>Bacteria</taxon>
        <taxon>Pseudomonadati</taxon>
        <taxon>Bacteroidota</taxon>
        <taxon>Bacteroidia</taxon>
        <taxon>Bacteroidales</taxon>
        <taxon>Muribaculaceae</taxon>
        <taxon>Lepagella</taxon>
    </lineage>
</organism>
<sequence length="226" mass="25193">MKKHFYASGIIAIILSMLSSLSASAQYYEIANRIPSLIQPALSGSGQYKGFIEAGYSKTLGNYDADFLELSTSQGFQYNSWFYMGVGLGVDVLFSHKNDDWGSDWENPSYGSDRGSTTTAAMIPLFTDFRFNIGGNSGASFFIDMKVGCSFLLGNKYISIGDGYLTNQEYFYLRPSIGMRIPTNSRNPKQAVDIGINYRLLTSNYWNSWSRNITLNSIGVSLAFEW</sequence>